<gene>
    <name evidence="2" type="ORF">C5Y98_27230</name>
</gene>
<protein>
    <recommendedName>
        <fullName evidence="1">MlaB-like STAS domain-containing protein</fullName>
    </recommendedName>
</protein>
<dbReference type="Proteomes" id="UP000239388">
    <property type="component" value="Unassembled WGS sequence"/>
</dbReference>
<dbReference type="InterPro" id="IPR036513">
    <property type="entry name" value="STAS_dom_sf"/>
</dbReference>
<sequence>MNLEITSTKDNVVHVAVFGKVTQDATSRDVDPLAALLGAEVYALNVLLNLRDTEMVDSSGIGWLLVCHKKFKENGGRLICHSAPPVVANVFRLMRMDLVFECAANAAEAEKLAGVTSQE</sequence>
<dbReference type="Pfam" id="PF13466">
    <property type="entry name" value="STAS_2"/>
    <property type="match status" value="1"/>
</dbReference>
<dbReference type="InterPro" id="IPR058548">
    <property type="entry name" value="MlaB-like_STAS"/>
</dbReference>
<accession>A0A2S8F6M3</accession>
<proteinExistence type="predicted"/>
<dbReference type="AlphaFoldDB" id="A0A2S8F6M3"/>
<name>A0A2S8F6M3_9BACT</name>
<dbReference type="SUPFAM" id="SSF52091">
    <property type="entry name" value="SpoIIaa-like"/>
    <property type="match status" value="1"/>
</dbReference>
<dbReference type="CDD" id="cd07043">
    <property type="entry name" value="STAS_anti-anti-sigma_factors"/>
    <property type="match status" value="1"/>
</dbReference>
<dbReference type="RefSeq" id="WP_105359348.1">
    <property type="nucleotide sequence ID" value="NZ_PUIB01000027.1"/>
</dbReference>
<comment type="caution">
    <text evidence="2">The sequence shown here is derived from an EMBL/GenBank/DDBJ whole genome shotgun (WGS) entry which is preliminary data.</text>
</comment>
<dbReference type="OrthoDB" id="289401at2"/>
<evidence type="ECO:0000313" key="2">
    <source>
        <dbReference type="EMBL" id="PQO27788.1"/>
    </source>
</evidence>
<evidence type="ECO:0000259" key="1">
    <source>
        <dbReference type="Pfam" id="PF13466"/>
    </source>
</evidence>
<dbReference type="Gene3D" id="3.30.750.24">
    <property type="entry name" value="STAS domain"/>
    <property type="match status" value="1"/>
</dbReference>
<organism evidence="2 3">
    <name type="scientific">Blastopirellula marina</name>
    <dbReference type="NCBI Taxonomy" id="124"/>
    <lineage>
        <taxon>Bacteria</taxon>
        <taxon>Pseudomonadati</taxon>
        <taxon>Planctomycetota</taxon>
        <taxon>Planctomycetia</taxon>
        <taxon>Pirellulales</taxon>
        <taxon>Pirellulaceae</taxon>
        <taxon>Blastopirellula</taxon>
    </lineage>
</organism>
<dbReference type="EMBL" id="PUIB01000027">
    <property type="protein sequence ID" value="PQO27788.1"/>
    <property type="molecule type" value="Genomic_DNA"/>
</dbReference>
<feature type="domain" description="MlaB-like STAS" evidence="1">
    <location>
        <begin position="21"/>
        <end position="97"/>
    </location>
</feature>
<evidence type="ECO:0000313" key="3">
    <source>
        <dbReference type="Proteomes" id="UP000239388"/>
    </source>
</evidence>
<reference evidence="2 3" key="1">
    <citation type="submission" date="2018-02" db="EMBL/GenBank/DDBJ databases">
        <title>Comparative genomes isolates from brazilian mangrove.</title>
        <authorList>
            <person name="Araujo J.E."/>
            <person name="Taketani R.G."/>
            <person name="Silva M.C.P."/>
            <person name="Loureco M.V."/>
            <person name="Andreote F.D."/>
        </authorList>
    </citation>
    <scope>NUCLEOTIDE SEQUENCE [LARGE SCALE GENOMIC DNA]</scope>
    <source>
        <strain evidence="2 3">NAP PRIS-MGV</strain>
    </source>
</reference>